<dbReference type="AlphaFoldDB" id="A0A126V3U0"/>
<reference evidence="5 6" key="1">
    <citation type="submission" date="2016-02" db="EMBL/GenBank/DDBJ databases">
        <title>Complete genome sequence of Halocynthiibacter arcticus PAMC 20958t from arctic marine sediment.</title>
        <authorList>
            <person name="Lee Y.M."/>
            <person name="Baek K."/>
            <person name="Lee H.K."/>
            <person name="Shin S.C."/>
        </authorList>
    </citation>
    <scope>NUCLEOTIDE SEQUENCE [LARGE SCALE GENOMIC DNA]</scope>
    <source>
        <strain evidence="5">PAMC 20958</strain>
    </source>
</reference>
<dbReference type="Proteomes" id="UP000070371">
    <property type="component" value="Chromosome"/>
</dbReference>
<dbReference type="GO" id="GO:0003677">
    <property type="term" value="F:DNA binding"/>
    <property type="evidence" value="ECO:0007669"/>
    <property type="project" value="UniProtKB-KW"/>
</dbReference>
<dbReference type="InterPro" id="IPR011010">
    <property type="entry name" value="DNA_brk_join_enz"/>
</dbReference>
<evidence type="ECO:0000256" key="4">
    <source>
        <dbReference type="ARBA" id="ARBA00023172"/>
    </source>
</evidence>
<evidence type="ECO:0000256" key="3">
    <source>
        <dbReference type="ARBA" id="ARBA00023125"/>
    </source>
</evidence>
<keyword evidence="3" id="KW-0238">DNA-binding</keyword>
<dbReference type="STRING" id="1579316.RC74_18375"/>
<dbReference type="KEGG" id="hat:RC74_18375"/>
<dbReference type="GO" id="GO:0015074">
    <property type="term" value="P:DNA integration"/>
    <property type="evidence" value="ECO:0007669"/>
    <property type="project" value="UniProtKB-KW"/>
</dbReference>
<accession>A0A126V3U0</accession>
<name>A0A126V3U0_9RHOB</name>
<dbReference type="EMBL" id="CP014327">
    <property type="protein sequence ID" value="AML52960.1"/>
    <property type="molecule type" value="Genomic_DNA"/>
</dbReference>
<dbReference type="GO" id="GO:0006310">
    <property type="term" value="P:DNA recombination"/>
    <property type="evidence" value="ECO:0007669"/>
    <property type="project" value="UniProtKB-KW"/>
</dbReference>
<comment type="similarity">
    <text evidence="1">Belongs to the 'phage' integrase family.</text>
</comment>
<proteinExistence type="inferred from homology"/>
<sequence>MIISYPSESDLKRMLNQPHLSKRGNVYQWRRRLRRFSTGIVDIKLSLGTTDLRCAHILSRRISAESDIIMEQITHQQITPDMARRWLADIITKERAKIEKLKFLHRFDSLDPADDLRHDQATADAWAQVNVDGLHGATSEHPLVSLNLDIIRDDLTSEARQNIVQRDFKALTGHPRLSAIDRIKLMSLLIAGKAAAWNRHGDALADIDGAANELWDSASGVLGPESQAKAPDPVPQLAPEAETDYLAPSMLAVVSRMNDMKRSEGTEEKTLRQYESFVGLFTTLTGISDVRLIRQADATAFRAALHKLPKSWGKSPADRNATRENIMARAATLPPEKVGLSVGTINRHLEHLGQIVEWASDEGILVNTKLKPGKLRRKDTVRDCDKKQTFSESELQRLFKTPVWIGSKSEYHQTDPGPNIYRNGTYWTPLLGAFTGARREEIAGLAPADIVDIDGIPCLNIEDSELRRIKNISSKRIVPIHSRLIELGFLDFVAKARAEDRIDLFPDLREPATGKHGRKLGRRMRQIIDKTYGPEGAGLSFHSLRHYVQSALEHVPEVTDKVLRDIVGHEGKDIHDRTYSKPTPPAVLQTAIERLPLVI</sequence>
<keyword evidence="2" id="KW-0229">DNA integration</keyword>
<protein>
    <recommendedName>
        <fullName evidence="7">Integrase</fullName>
    </recommendedName>
</protein>
<evidence type="ECO:0000256" key="1">
    <source>
        <dbReference type="ARBA" id="ARBA00008857"/>
    </source>
</evidence>
<keyword evidence="4" id="KW-0233">DNA recombination</keyword>
<dbReference type="Gene3D" id="1.10.443.10">
    <property type="entry name" value="Intergrase catalytic core"/>
    <property type="match status" value="1"/>
</dbReference>
<keyword evidence="6" id="KW-1185">Reference proteome</keyword>
<dbReference type="InterPro" id="IPR013762">
    <property type="entry name" value="Integrase-like_cat_sf"/>
</dbReference>
<dbReference type="InterPro" id="IPR050090">
    <property type="entry name" value="Tyrosine_recombinase_XerCD"/>
</dbReference>
<evidence type="ECO:0000313" key="6">
    <source>
        <dbReference type="Proteomes" id="UP000070371"/>
    </source>
</evidence>
<evidence type="ECO:0000256" key="2">
    <source>
        <dbReference type="ARBA" id="ARBA00022908"/>
    </source>
</evidence>
<dbReference type="CDD" id="cd01184">
    <property type="entry name" value="INT_C_like_1"/>
    <property type="match status" value="1"/>
</dbReference>
<evidence type="ECO:0008006" key="7">
    <source>
        <dbReference type="Google" id="ProtNLM"/>
    </source>
</evidence>
<dbReference type="SUPFAM" id="SSF56349">
    <property type="entry name" value="DNA breaking-rejoining enzymes"/>
    <property type="match status" value="1"/>
</dbReference>
<organism evidence="5 6">
    <name type="scientific">Falsihalocynthiibacter arcticus</name>
    <dbReference type="NCBI Taxonomy" id="1579316"/>
    <lineage>
        <taxon>Bacteria</taxon>
        <taxon>Pseudomonadati</taxon>
        <taxon>Pseudomonadota</taxon>
        <taxon>Alphaproteobacteria</taxon>
        <taxon>Rhodobacterales</taxon>
        <taxon>Roseobacteraceae</taxon>
        <taxon>Falsihalocynthiibacter</taxon>
    </lineage>
</organism>
<dbReference type="PANTHER" id="PTHR30349:SF41">
    <property type="entry name" value="INTEGRASE_RECOMBINASE PROTEIN MJ0367-RELATED"/>
    <property type="match status" value="1"/>
</dbReference>
<gene>
    <name evidence="5" type="ORF">RC74_18375</name>
</gene>
<dbReference type="PANTHER" id="PTHR30349">
    <property type="entry name" value="PHAGE INTEGRASE-RELATED"/>
    <property type="match status" value="1"/>
</dbReference>
<evidence type="ECO:0000313" key="5">
    <source>
        <dbReference type="EMBL" id="AML52960.1"/>
    </source>
</evidence>